<evidence type="ECO:0000259" key="3">
    <source>
        <dbReference type="PROSITE" id="PS01031"/>
    </source>
</evidence>
<dbReference type="InterPro" id="IPR001436">
    <property type="entry name" value="Alpha-crystallin/sHSP_animal"/>
</dbReference>
<dbReference type="EMBL" id="JF740031">
    <property type="protein sequence ID" value="AET13647.1"/>
    <property type="molecule type" value="mRNA"/>
</dbReference>
<name>H9M6D8_CYCSN</name>
<sequence length="173" mass="20295">MSWKIVPLFKRDFGFFDRQRDLFSDWVKEFDDEWKSMDFESSRLKFDRELEKIKRDLFKLDTGSSMLKVDRPFVTDPTGNKKLALRFDCTEFKPEEISVKTMDNRLCVNAKHTEESPGRKVYREFTKEYTLPKSVDPLRLTSTLSKDGVLMVEAPAPASVDAPREFLIPIEKL</sequence>
<dbReference type="GO" id="GO:0051082">
    <property type="term" value="F:unfolded protein binding"/>
    <property type="evidence" value="ECO:0007669"/>
    <property type="project" value="TreeGrafter"/>
</dbReference>
<evidence type="ECO:0000256" key="2">
    <source>
        <dbReference type="RuleBase" id="RU003616"/>
    </source>
</evidence>
<evidence type="ECO:0000256" key="1">
    <source>
        <dbReference type="PROSITE-ProRule" id="PRU00285"/>
    </source>
</evidence>
<dbReference type="GO" id="GO:0005737">
    <property type="term" value="C:cytoplasm"/>
    <property type="evidence" value="ECO:0007669"/>
    <property type="project" value="TreeGrafter"/>
</dbReference>
<dbReference type="PANTHER" id="PTHR45640:SF26">
    <property type="entry name" value="RE23625P"/>
    <property type="match status" value="1"/>
</dbReference>
<reference evidence="4" key="1">
    <citation type="submission" date="2011-03" db="EMBL/GenBank/DDBJ databases">
        <title>Cloning and expression of HSP family of Cyclina sinensis.</title>
        <authorList>
            <person name="Pan B."/>
            <person name="Zhang L."/>
            <person name="Lv D."/>
        </authorList>
    </citation>
    <scope>NUCLEOTIDE SEQUENCE</scope>
    <source>
        <tissue evidence="4">Whole body</tissue>
    </source>
</reference>
<dbReference type="InterPro" id="IPR008978">
    <property type="entry name" value="HSP20-like_chaperone"/>
</dbReference>
<dbReference type="Pfam" id="PF00011">
    <property type="entry name" value="HSP20"/>
    <property type="match status" value="1"/>
</dbReference>
<organism evidence="4">
    <name type="scientific">Cyclina sinensis</name>
    <name type="common">Venus clam</name>
    <dbReference type="NCBI Taxonomy" id="120566"/>
    <lineage>
        <taxon>Eukaryota</taxon>
        <taxon>Metazoa</taxon>
        <taxon>Spiralia</taxon>
        <taxon>Lophotrochozoa</taxon>
        <taxon>Mollusca</taxon>
        <taxon>Bivalvia</taxon>
        <taxon>Autobranchia</taxon>
        <taxon>Heteroconchia</taxon>
        <taxon>Euheterodonta</taxon>
        <taxon>Imparidentia</taxon>
        <taxon>Neoheterodontei</taxon>
        <taxon>Venerida</taxon>
        <taxon>Veneroidea</taxon>
        <taxon>Veneridae</taxon>
        <taxon>Cyclina</taxon>
    </lineage>
</organism>
<proteinExistence type="evidence at transcript level"/>
<dbReference type="PRINTS" id="PR00299">
    <property type="entry name" value="ACRYSTALLIN"/>
</dbReference>
<evidence type="ECO:0000313" key="4">
    <source>
        <dbReference type="EMBL" id="AET13647.1"/>
    </source>
</evidence>
<dbReference type="SUPFAM" id="SSF49764">
    <property type="entry name" value="HSP20-like chaperones"/>
    <property type="match status" value="1"/>
</dbReference>
<dbReference type="CDD" id="cd06526">
    <property type="entry name" value="metazoan_ACD"/>
    <property type="match status" value="1"/>
</dbReference>
<dbReference type="GO" id="GO:0005634">
    <property type="term" value="C:nucleus"/>
    <property type="evidence" value="ECO:0007669"/>
    <property type="project" value="TreeGrafter"/>
</dbReference>
<protein>
    <submittedName>
        <fullName evidence="4">Heat shock protein 20</fullName>
    </submittedName>
</protein>
<comment type="similarity">
    <text evidence="1 2">Belongs to the small heat shock protein (HSP20) family.</text>
</comment>
<dbReference type="GO" id="GO:0042026">
    <property type="term" value="P:protein refolding"/>
    <property type="evidence" value="ECO:0007669"/>
    <property type="project" value="TreeGrafter"/>
</dbReference>
<keyword evidence="4" id="KW-0346">Stress response</keyword>
<dbReference type="PROSITE" id="PS01031">
    <property type="entry name" value="SHSP"/>
    <property type="match status" value="1"/>
</dbReference>
<feature type="domain" description="SHSP" evidence="3">
    <location>
        <begin position="64"/>
        <end position="171"/>
    </location>
</feature>
<dbReference type="Gene3D" id="2.60.40.790">
    <property type="match status" value="1"/>
</dbReference>
<dbReference type="PANTHER" id="PTHR45640">
    <property type="entry name" value="HEAT SHOCK PROTEIN HSP-12.2-RELATED"/>
    <property type="match status" value="1"/>
</dbReference>
<dbReference type="SMR" id="H9M6D8"/>
<dbReference type="AlphaFoldDB" id="H9M6D8"/>
<dbReference type="InterPro" id="IPR002068">
    <property type="entry name" value="A-crystallin/Hsp20_dom"/>
</dbReference>
<accession>H9M6D8</accession>
<dbReference type="GO" id="GO:0009408">
    <property type="term" value="P:response to heat"/>
    <property type="evidence" value="ECO:0007669"/>
    <property type="project" value="TreeGrafter"/>
</dbReference>